<evidence type="ECO:0000313" key="2">
    <source>
        <dbReference type="Proteomes" id="UP001214854"/>
    </source>
</evidence>
<accession>A0ABT5HT74</accession>
<name>A0ABT5HT74_9CAUL</name>
<dbReference type="Proteomes" id="UP001214854">
    <property type="component" value="Unassembled WGS sequence"/>
</dbReference>
<evidence type="ECO:0000313" key="1">
    <source>
        <dbReference type="EMBL" id="MDC7683234.1"/>
    </source>
</evidence>
<dbReference type="RefSeq" id="WP_272747709.1">
    <property type="nucleotide sequence ID" value="NZ_JAQQKX010000005.1"/>
</dbReference>
<protein>
    <recommendedName>
        <fullName evidence="3">Zinc finger CHC2-type domain-containing protein</fullName>
    </recommendedName>
</protein>
<sequence>MIPSKIKNLTIHGISDDELIDDLRSLRYRGSAQLVVLPPPEPDANGHMFVPNDSRPGFVCMKCNRFGTLAELTPVEKLGPCRPTWLEYKIATSTTTVKADQVPEGEIWVGIDAAVHPDRAVFFSQEAGHPIKWRWM</sequence>
<proteinExistence type="predicted"/>
<comment type="caution">
    <text evidence="1">The sequence shown here is derived from an EMBL/GenBank/DDBJ whole genome shotgun (WGS) entry which is preliminary data.</text>
</comment>
<gene>
    <name evidence="1" type="ORF">PQU92_08090</name>
</gene>
<keyword evidence="2" id="KW-1185">Reference proteome</keyword>
<dbReference type="EMBL" id="JAQQKX010000005">
    <property type="protein sequence ID" value="MDC7683234.1"/>
    <property type="molecule type" value="Genomic_DNA"/>
</dbReference>
<organism evidence="1 2">
    <name type="scientific">Asticcacaulis aquaticus</name>
    <dbReference type="NCBI Taxonomy" id="2984212"/>
    <lineage>
        <taxon>Bacteria</taxon>
        <taxon>Pseudomonadati</taxon>
        <taxon>Pseudomonadota</taxon>
        <taxon>Alphaproteobacteria</taxon>
        <taxon>Caulobacterales</taxon>
        <taxon>Caulobacteraceae</taxon>
        <taxon>Asticcacaulis</taxon>
    </lineage>
</organism>
<reference evidence="1 2" key="1">
    <citation type="submission" date="2023-01" db="EMBL/GenBank/DDBJ databases">
        <title>Novel species of the genus Asticcacaulis isolated from rivers.</title>
        <authorList>
            <person name="Lu H."/>
        </authorList>
    </citation>
    <scope>NUCLEOTIDE SEQUENCE [LARGE SCALE GENOMIC DNA]</scope>
    <source>
        <strain evidence="1 2">BYS171W</strain>
    </source>
</reference>
<evidence type="ECO:0008006" key="3">
    <source>
        <dbReference type="Google" id="ProtNLM"/>
    </source>
</evidence>